<reference evidence="2 3" key="1">
    <citation type="submission" date="2018-06" db="EMBL/GenBank/DDBJ databases">
        <title>Genomic Encyclopedia of Type Strains, Phase III (KMG-III): the genomes of soil and plant-associated and newly described type strains.</title>
        <authorList>
            <person name="Whitman W."/>
        </authorList>
    </citation>
    <scope>NUCLEOTIDE SEQUENCE [LARGE SCALE GENOMIC DNA]</scope>
    <source>
        <strain evidence="2 3">LMG 23644</strain>
    </source>
</reference>
<gene>
    <name evidence="2" type="ORF">BX591_1034</name>
</gene>
<dbReference type="EMBL" id="QLTK01000003">
    <property type="protein sequence ID" value="RAS37156.1"/>
    <property type="molecule type" value="Genomic_DNA"/>
</dbReference>
<evidence type="ECO:0000313" key="2">
    <source>
        <dbReference type="EMBL" id="RAS37156.1"/>
    </source>
</evidence>
<dbReference type="InterPro" id="IPR028969">
    <property type="entry name" value="Imm52"/>
</dbReference>
<dbReference type="OrthoDB" id="8718152at2"/>
<feature type="domain" description="Immunity protein 52" evidence="1">
    <location>
        <begin position="27"/>
        <end position="236"/>
    </location>
</feature>
<dbReference type="Proteomes" id="UP000248918">
    <property type="component" value="Unassembled WGS sequence"/>
</dbReference>
<dbReference type="PIRSF" id="PIRSF029636">
    <property type="entry name" value="UCP029636"/>
    <property type="match status" value="1"/>
</dbReference>
<sequence length="242" mass="26733">MSNHLKINAQFRAPTLSPHDFVEILNRLGSIIDSIAQKHGELQKNRWRMKRDSQTEAKLYSAFDEGGASPAALAVLKEEFRNSPNRTYVSIWDGSDAAASGISMVCHVGRPGALNLFVVEMLGEYALAELTNVASIVTRTVQKFNPAYVAVSPTGYFEKRVFDDKPGVGWMLYLPKIISAQQVPEARALIPVPNHGTNQTGTIIVSVTDTVFSTDNPEHIEIANRIEIRLVDQGLLPRYADL</sequence>
<dbReference type="AlphaFoldDB" id="A0A329CQQ8"/>
<dbReference type="InterPro" id="IPR016929">
    <property type="entry name" value="TsiT-like"/>
</dbReference>
<evidence type="ECO:0000313" key="3">
    <source>
        <dbReference type="Proteomes" id="UP000248918"/>
    </source>
</evidence>
<proteinExistence type="predicted"/>
<protein>
    <submittedName>
        <fullName evidence="2">Immunity protein 52 of polymorphic toxin system</fullName>
    </submittedName>
</protein>
<comment type="caution">
    <text evidence="2">The sequence shown here is derived from an EMBL/GenBank/DDBJ whole genome shotgun (WGS) entry which is preliminary data.</text>
</comment>
<accession>A0A329CQQ8</accession>
<evidence type="ECO:0000259" key="1">
    <source>
        <dbReference type="Pfam" id="PF15579"/>
    </source>
</evidence>
<organism evidence="2 3">
    <name type="scientific">Paraburkholderia bryophila</name>
    <dbReference type="NCBI Taxonomy" id="420952"/>
    <lineage>
        <taxon>Bacteria</taxon>
        <taxon>Pseudomonadati</taxon>
        <taxon>Pseudomonadota</taxon>
        <taxon>Betaproteobacteria</taxon>
        <taxon>Burkholderiales</taxon>
        <taxon>Burkholderiaceae</taxon>
        <taxon>Paraburkholderia</taxon>
    </lineage>
</organism>
<dbReference type="Pfam" id="PF15579">
    <property type="entry name" value="Imm52"/>
    <property type="match status" value="1"/>
</dbReference>
<name>A0A329CQQ8_9BURK</name>